<comment type="similarity">
    <text evidence="1">Belongs to the glycosyl hydrolase 63 family.</text>
</comment>
<accession>A0ABV9CBE0</accession>
<keyword evidence="3" id="KW-0326">Glycosidase</keyword>
<proteinExistence type="inferred from homology"/>
<dbReference type="Proteomes" id="UP001596004">
    <property type="component" value="Unassembled WGS sequence"/>
</dbReference>
<evidence type="ECO:0000313" key="5">
    <source>
        <dbReference type="EMBL" id="MFC4530441.1"/>
    </source>
</evidence>
<dbReference type="Gene3D" id="1.50.10.10">
    <property type="match status" value="1"/>
</dbReference>
<keyword evidence="2" id="KW-0378">Hydrolase</keyword>
<evidence type="ECO:0000313" key="6">
    <source>
        <dbReference type="Proteomes" id="UP001596004"/>
    </source>
</evidence>
<comment type="caution">
    <text evidence="5">The sequence shown here is derived from an EMBL/GenBank/DDBJ whole genome shotgun (WGS) entry which is preliminary data.</text>
</comment>
<evidence type="ECO:0000256" key="3">
    <source>
        <dbReference type="ARBA" id="ARBA00023295"/>
    </source>
</evidence>
<sequence length="454" mass="48922">MITFPETAAAAPAGGRRARLRRAAAQVLLTNWTGAATVPSRALYPHQWSWDSAFVALGLRHISPRRAQRELETLLGAQWGDGRVPHIVFNPAVPAGAYFPGPDFWRSAAAGRGAGAPPAVHTSGIVQPPVHALAAWQVHLADPAESRRRGFLPRLYPRLAAWHRYLAGARDLAGGGLAAVVHPWEPGLDNSPVWDAALARVEPAPPGSFTRTDLDHSPAADRPTDLDYARYVRLATSYRDHAYDDARTPHGFAVEDPCFNALLIASEHALASIARAVGADPGVHLRRAEAATAALVDRLWDPAGGVFLARDLATGAPIPGYSVSGLVPLIVPGLPADVAAGLVRTLHGPRFGLGRVHLVPSYDLTAAQFDGNRYWRGPSWFNTAWLIHRGLVRHGEHEAAGRLREQTLTAAHRSRFAEYLEPYTGDGRGIRNFSWTAALALDLLHTHAGEGPAR</sequence>
<evidence type="ECO:0000256" key="2">
    <source>
        <dbReference type="ARBA" id="ARBA00022801"/>
    </source>
</evidence>
<evidence type="ECO:0000256" key="1">
    <source>
        <dbReference type="ARBA" id="ARBA00010833"/>
    </source>
</evidence>
<dbReference type="RefSeq" id="WP_380838279.1">
    <property type="nucleotide sequence ID" value="NZ_JBHSFP010000003.1"/>
</dbReference>
<dbReference type="InterPro" id="IPR004888">
    <property type="entry name" value="Glycoside_hydrolase_63"/>
</dbReference>
<protein>
    <recommendedName>
        <fullName evidence="4">Mannosylglycerate hydrolase MGH1-like glycoside hydrolase domain-containing protein</fullName>
    </recommendedName>
</protein>
<name>A0ABV9CBE0_9ACTN</name>
<dbReference type="Pfam" id="PF22422">
    <property type="entry name" value="MGH1-like_GH"/>
    <property type="match status" value="1"/>
</dbReference>
<reference evidence="6" key="1">
    <citation type="journal article" date="2019" name="Int. J. Syst. Evol. Microbiol.">
        <title>The Global Catalogue of Microorganisms (GCM) 10K type strain sequencing project: providing services to taxonomists for standard genome sequencing and annotation.</title>
        <authorList>
            <consortium name="The Broad Institute Genomics Platform"/>
            <consortium name="The Broad Institute Genome Sequencing Center for Infectious Disease"/>
            <person name="Wu L."/>
            <person name="Ma J."/>
        </authorList>
    </citation>
    <scope>NUCLEOTIDE SEQUENCE [LARGE SCALE GENOMIC DNA]</scope>
    <source>
        <strain evidence="6">CGMCC 4.7132</strain>
    </source>
</reference>
<dbReference type="PANTHER" id="PTHR10412:SF11">
    <property type="entry name" value="MANNOSYL-OLIGOSACCHARIDE GLUCOSIDASE"/>
    <property type="match status" value="1"/>
</dbReference>
<dbReference type="SUPFAM" id="SSF48208">
    <property type="entry name" value="Six-hairpin glycosidases"/>
    <property type="match status" value="1"/>
</dbReference>
<keyword evidence="6" id="KW-1185">Reference proteome</keyword>
<dbReference type="PANTHER" id="PTHR10412">
    <property type="entry name" value="MANNOSYL-OLIGOSACCHARIDE GLUCOSIDASE"/>
    <property type="match status" value="1"/>
</dbReference>
<evidence type="ECO:0000259" key="4">
    <source>
        <dbReference type="Pfam" id="PF22422"/>
    </source>
</evidence>
<dbReference type="InterPro" id="IPR054491">
    <property type="entry name" value="MGH1-like_GH"/>
</dbReference>
<feature type="domain" description="Mannosylglycerate hydrolase MGH1-like glycoside hydrolase" evidence="4">
    <location>
        <begin position="44"/>
        <end position="436"/>
    </location>
</feature>
<gene>
    <name evidence="5" type="ORF">ACFO60_06680</name>
</gene>
<organism evidence="5 6">
    <name type="scientific">Sphaerisporangium dianthi</name>
    <dbReference type="NCBI Taxonomy" id="1436120"/>
    <lineage>
        <taxon>Bacteria</taxon>
        <taxon>Bacillati</taxon>
        <taxon>Actinomycetota</taxon>
        <taxon>Actinomycetes</taxon>
        <taxon>Streptosporangiales</taxon>
        <taxon>Streptosporangiaceae</taxon>
        <taxon>Sphaerisporangium</taxon>
    </lineage>
</organism>
<dbReference type="EMBL" id="JBHSFP010000003">
    <property type="protein sequence ID" value="MFC4530441.1"/>
    <property type="molecule type" value="Genomic_DNA"/>
</dbReference>
<dbReference type="InterPro" id="IPR008928">
    <property type="entry name" value="6-hairpin_glycosidase_sf"/>
</dbReference>
<dbReference type="InterPro" id="IPR012341">
    <property type="entry name" value="6hp_glycosidase-like_sf"/>
</dbReference>